<dbReference type="Gene3D" id="3.50.50.60">
    <property type="entry name" value="FAD/NAD(P)-binding domain"/>
    <property type="match status" value="2"/>
</dbReference>
<accession>A0A6N2TZZ3</accession>
<comment type="similarity">
    <text evidence="1 4">Belongs to the class-II pyridine nucleotide-disulfide oxidoreductase family.</text>
</comment>
<evidence type="ECO:0000256" key="1">
    <source>
        <dbReference type="ARBA" id="ARBA00009333"/>
    </source>
</evidence>
<dbReference type="EC" id="1.8.1.9" evidence="4"/>
<evidence type="ECO:0000256" key="4">
    <source>
        <dbReference type="RuleBase" id="RU003880"/>
    </source>
</evidence>
<dbReference type="PRINTS" id="PR00368">
    <property type="entry name" value="FADPNR"/>
</dbReference>
<name>A0A6N2TZZ3_9FIRM</name>
<dbReference type="PANTHER" id="PTHR48105">
    <property type="entry name" value="THIOREDOXIN REDUCTASE 1-RELATED-RELATED"/>
    <property type="match status" value="1"/>
</dbReference>
<proteinExistence type="inferred from homology"/>
<dbReference type="PRINTS" id="PR00469">
    <property type="entry name" value="PNDRDTASEII"/>
</dbReference>
<keyword evidence="3 4" id="KW-0560">Oxidoreductase</keyword>
<keyword evidence="4" id="KW-0274">FAD</keyword>
<dbReference type="GO" id="GO:0019430">
    <property type="term" value="P:removal of superoxide radicals"/>
    <property type="evidence" value="ECO:0007669"/>
    <property type="project" value="UniProtKB-UniRule"/>
</dbReference>
<sequence>MFDVIIIGAGPAGLTAGLYAGRAKLKTLILEKDIAGGQIATTEHVENYPGSMKDAGGLALSDRMEEQAKQFCDIKYQEVTKVELLGDVKKVYTKDEVYETKVVILSTGASHRKLNVKGEKEFANLGVSYCSTCDGPFYQGLDIYVVGGGEAALEEASYLTKFGKSVTIIHRREGLRASQTVIDRCKDNEKISFLLNYTVEEIKGDSEVKELVLKNTQTNELKTIKNDDDSPIGVFVYIGNVPQTDLFKDQVELENGYIPTDEDMKTNVKGVFAVGDTRVKKIRQMVTAASDGCIASEMANKYIENGNW</sequence>
<evidence type="ECO:0000313" key="6">
    <source>
        <dbReference type="EMBL" id="VYT10122.1"/>
    </source>
</evidence>
<evidence type="ECO:0000259" key="5">
    <source>
        <dbReference type="Pfam" id="PF07992"/>
    </source>
</evidence>
<dbReference type="GO" id="GO:0004791">
    <property type="term" value="F:thioredoxin-disulfide reductase (NADPH) activity"/>
    <property type="evidence" value="ECO:0007669"/>
    <property type="project" value="UniProtKB-UniRule"/>
</dbReference>
<dbReference type="RefSeq" id="WP_156329288.1">
    <property type="nucleotide sequence ID" value="NZ_CACRSW010000028.1"/>
</dbReference>
<dbReference type="EMBL" id="CACRSW010000028">
    <property type="protein sequence ID" value="VYT10122.1"/>
    <property type="molecule type" value="Genomic_DNA"/>
</dbReference>
<organism evidence="6">
    <name type="scientific">Anaerococcus vaginalis</name>
    <dbReference type="NCBI Taxonomy" id="33037"/>
    <lineage>
        <taxon>Bacteria</taxon>
        <taxon>Bacillati</taxon>
        <taxon>Bacillota</taxon>
        <taxon>Tissierellia</taxon>
        <taxon>Tissierellales</taxon>
        <taxon>Peptoniphilaceae</taxon>
        <taxon>Anaerococcus</taxon>
    </lineage>
</organism>
<dbReference type="NCBIfam" id="TIGR01292">
    <property type="entry name" value="TRX_reduct"/>
    <property type="match status" value="1"/>
</dbReference>
<dbReference type="AlphaFoldDB" id="A0A6N2TZZ3"/>
<feature type="domain" description="FAD/NAD(P)-binding" evidence="5">
    <location>
        <begin position="2"/>
        <end position="292"/>
    </location>
</feature>
<comment type="cofactor">
    <cofactor evidence="4">
        <name>FAD</name>
        <dbReference type="ChEBI" id="CHEBI:57692"/>
    </cofactor>
</comment>
<dbReference type="InterPro" id="IPR036188">
    <property type="entry name" value="FAD/NAD-bd_sf"/>
</dbReference>
<keyword evidence="2 4" id="KW-0285">Flavoprotein</keyword>
<dbReference type="SUPFAM" id="SSF51905">
    <property type="entry name" value="FAD/NAD(P)-binding domain"/>
    <property type="match status" value="1"/>
</dbReference>
<dbReference type="InterPro" id="IPR023753">
    <property type="entry name" value="FAD/NAD-binding_dom"/>
</dbReference>
<dbReference type="InterPro" id="IPR050097">
    <property type="entry name" value="Ferredoxin-NADP_redctase_2"/>
</dbReference>
<reference evidence="6" key="1">
    <citation type="submission" date="2019-11" db="EMBL/GenBank/DDBJ databases">
        <authorList>
            <person name="Feng L."/>
        </authorList>
    </citation>
    <scope>NUCLEOTIDE SEQUENCE</scope>
    <source>
        <strain evidence="6">AvaginalisLFYP127</strain>
    </source>
</reference>
<protein>
    <recommendedName>
        <fullName evidence="4">Thioredoxin reductase</fullName>
        <ecNumber evidence="4">1.8.1.9</ecNumber>
    </recommendedName>
</protein>
<evidence type="ECO:0000256" key="2">
    <source>
        <dbReference type="ARBA" id="ARBA00022630"/>
    </source>
</evidence>
<gene>
    <name evidence="6" type="primary">trxB_1</name>
    <name evidence="6" type="ORF">AVLFYP127_00846</name>
</gene>
<evidence type="ECO:0000256" key="3">
    <source>
        <dbReference type="ARBA" id="ARBA00023002"/>
    </source>
</evidence>
<comment type="catalytic activity">
    <reaction evidence="4">
        <text>[thioredoxin]-dithiol + NADP(+) = [thioredoxin]-disulfide + NADPH + H(+)</text>
        <dbReference type="Rhea" id="RHEA:20345"/>
        <dbReference type="Rhea" id="RHEA-COMP:10698"/>
        <dbReference type="Rhea" id="RHEA-COMP:10700"/>
        <dbReference type="ChEBI" id="CHEBI:15378"/>
        <dbReference type="ChEBI" id="CHEBI:29950"/>
        <dbReference type="ChEBI" id="CHEBI:50058"/>
        <dbReference type="ChEBI" id="CHEBI:57783"/>
        <dbReference type="ChEBI" id="CHEBI:58349"/>
        <dbReference type="EC" id="1.8.1.9"/>
    </reaction>
</comment>
<dbReference type="InterPro" id="IPR005982">
    <property type="entry name" value="Thioredox_Rdtase"/>
</dbReference>
<dbReference type="GO" id="GO:0005737">
    <property type="term" value="C:cytoplasm"/>
    <property type="evidence" value="ECO:0007669"/>
    <property type="project" value="InterPro"/>
</dbReference>
<comment type="subunit">
    <text evidence="4">Homodimer.</text>
</comment>
<keyword evidence="4" id="KW-0676">Redox-active center</keyword>
<dbReference type="Pfam" id="PF07992">
    <property type="entry name" value="Pyr_redox_2"/>
    <property type="match status" value="1"/>
</dbReference>